<name>Q2SQJ0_HAHCH</name>
<dbReference type="STRING" id="349521.HCH_00165"/>
<accession>Q2SQJ0</accession>
<proteinExistence type="predicted"/>
<dbReference type="EMBL" id="CP000155">
    <property type="protein sequence ID" value="ABC27084.1"/>
    <property type="molecule type" value="Genomic_DNA"/>
</dbReference>
<dbReference type="OrthoDB" id="6198757at2"/>
<reference evidence="1 2" key="1">
    <citation type="journal article" date="2005" name="Nucleic Acids Res.">
        <title>Genomic blueprint of Hahella chejuensis, a marine microbe producing an algicidal agent.</title>
        <authorList>
            <person name="Jeong H."/>
            <person name="Yim J.H."/>
            <person name="Lee C."/>
            <person name="Choi S.-H."/>
            <person name="Park Y.K."/>
            <person name="Yoon S.H."/>
            <person name="Hur C.-G."/>
            <person name="Kang H.-Y."/>
            <person name="Kim D."/>
            <person name="Lee H.H."/>
            <person name="Park K.H."/>
            <person name="Park S.-H."/>
            <person name="Park H.-S."/>
            <person name="Lee H.K."/>
            <person name="Oh T.K."/>
            <person name="Kim J.F."/>
        </authorList>
    </citation>
    <scope>NUCLEOTIDE SEQUENCE [LARGE SCALE GENOMIC DNA]</scope>
    <source>
        <strain evidence="1 2">KCTC 2396</strain>
    </source>
</reference>
<dbReference type="Proteomes" id="UP000000238">
    <property type="component" value="Chromosome"/>
</dbReference>
<gene>
    <name evidence="1" type="ordered locus">HCH_00165</name>
</gene>
<sequence length="117" mass="13641">MIEFSEHTRNAQVLALHYARRLGDDYVVAVMSSQAEIATSEEALRVAACFWEMTDLAVEDDNAGRTVVDIDDLQFWMYRLFNHVYGYLTKAGFLEEWKQASREQYQEDSYKSKLQSK</sequence>
<evidence type="ECO:0000313" key="2">
    <source>
        <dbReference type="Proteomes" id="UP000000238"/>
    </source>
</evidence>
<dbReference type="RefSeq" id="WP_011394161.1">
    <property type="nucleotide sequence ID" value="NC_007645.1"/>
</dbReference>
<keyword evidence="2" id="KW-1185">Reference proteome</keyword>
<dbReference type="KEGG" id="hch:HCH_00165"/>
<protein>
    <submittedName>
        <fullName evidence="1">Uncharacterized protein</fullName>
    </submittedName>
</protein>
<dbReference type="AlphaFoldDB" id="Q2SQJ0"/>
<organism evidence="1 2">
    <name type="scientific">Hahella chejuensis (strain KCTC 2396)</name>
    <dbReference type="NCBI Taxonomy" id="349521"/>
    <lineage>
        <taxon>Bacteria</taxon>
        <taxon>Pseudomonadati</taxon>
        <taxon>Pseudomonadota</taxon>
        <taxon>Gammaproteobacteria</taxon>
        <taxon>Oceanospirillales</taxon>
        <taxon>Hahellaceae</taxon>
        <taxon>Hahella</taxon>
    </lineage>
</organism>
<dbReference type="HOGENOM" id="CLU_168187_0_0_6"/>
<evidence type="ECO:0000313" key="1">
    <source>
        <dbReference type="EMBL" id="ABC27084.1"/>
    </source>
</evidence>